<sequence>MPRAGPATAGWRWRRWRGRPVAGPRPRLPPLLSLPLPSPTMAEPWSPEAELAALRAAGLDRADPVRFAYLQALARRLPAQPARAQALLAERLQQAAAALRAASTQHGAQAPVPAPA</sequence>
<feature type="non-terminal residue" evidence="1">
    <location>
        <position position="116"/>
    </location>
</feature>
<evidence type="ECO:0000313" key="1">
    <source>
        <dbReference type="EMBL" id="KAB0572771.1"/>
    </source>
</evidence>
<dbReference type="EMBL" id="VZPB01000107">
    <property type="protein sequence ID" value="KAB0572771.1"/>
    <property type="molecule type" value="Genomic_DNA"/>
</dbReference>
<accession>A0A643F3L2</accession>
<dbReference type="InterPro" id="IPR021549">
    <property type="entry name" value="DUF2894"/>
</dbReference>
<name>A0A643F3L2_IDEDE</name>
<organism evidence="1 2">
    <name type="scientific">Ideonella dechloratans</name>
    <dbReference type="NCBI Taxonomy" id="36863"/>
    <lineage>
        <taxon>Bacteria</taxon>
        <taxon>Pseudomonadati</taxon>
        <taxon>Pseudomonadota</taxon>
        <taxon>Betaproteobacteria</taxon>
        <taxon>Burkholderiales</taxon>
        <taxon>Sphaerotilaceae</taxon>
        <taxon>Ideonella</taxon>
    </lineage>
</organism>
<gene>
    <name evidence="1" type="ORF">F7Q92_21160</name>
</gene>
<protein>
    <submittedName>
        <fullName evidence="1">DUF2894 domain-containing protein</fullName>
    </submittedName>
</protein>
<reference evidence="1 2" key="1">
    <citation type="submission" date="2019-09" db="EMBL/GenBank/DDBJ databases">
        <title>Draft genome sequences of 48 bacterial type strains from the CCUG.</title>
        <authorList>
            <person name="Tunovic T."/>
            <person name="Pineiro-Iglesias B."/>
            <person name="Unosson C."/>
            <person name="Inganas E."/>
            <person name="Ohlen M."/>
            <person name="Cardew S."/>
            <person name="Jensie-Markopoulos S."/>
            <person name="Salva-Serra F."/>
            <person name="Jaen-Luchoro D."/>
            <person name="Karlsson R."/>
            <person name="Svensson-Stadler L."/>
            <person name="Chun J."/>
            <person name="Moore E."/>
        </authorList>
    </citation>
    <scope>NUCLEOTIDE SEQUENCE [LARGE SCALE GENOMIC DNA]</scope>
    <source>
        <strain evidence="1 2">CCUG 30977</strain>
    </source>
</reference>
<evidence type="ECO:0000313" key="2">
    <source>
        <dbReference type="Proteomes" id="UP000430120"/>
    </source>
</evidence>
<dbReference type="Pfam" id="PF11445">
    <property type="entry name" value="DUF2894"/>
    <property type="match status" value="1"/>
</dbReference>
<comment type="caution">
    <text evidence="1">The sequence shown here is derived from an EMBL/GenBank/DDBJ whole genome shotgun (WGS) entry which is preliminary data.</text>
</comment>
<proteinExistence type="predicted"/>
<keyword evidence="2" id="KW-1185">Reference proteome</keyword>
<dbReference type="AlphaFoldDB" id="A0A643F3L2"/>
<dbReference type="Proteomes" id="UP000430120">
    <property type="component" value="Unassembled WGS sequence"/>
</dbReference>